<evidence type="ECO:0000313" key="2">
    <source>
        <dbReference type="Proteomes" id="UP000464865"/>
    </source>
</evidence>
<organism evidence="1 2">
    <name type="scientific">Rhizobium oryzihabitans</name>
    <dbReference type="NCBI Taxonomy" id="2267833"/>
    <lineage>
        <taxon>Bacteria</taxon>
        <taxon>Pseudomonadati</taxon>
        <taxon>Pseudomonadota</taxon>
        <taxon>Alphaproteobacteria</taxon>
        <taxon>Hyphomicrobiales</taxon>
        <taxon>Rhizobiaceae</taxon>
        <taxon>Rhizobium/Agrobacterium group</taxon>
        <taxon>Rhizobium</taxon>
    </lineage>
</organism>
<sequence length="109" mass="12609">MRDDEKYQRRHLWMRTWKGERGLNGELLNDFVCIVEGEIVGRISEQETGPMRGTYKWDGGHSRRIRVNVLPQGGYAPDVHEAARKVEEHYDLLRQEAGLPPVVGIRVRA</sequence>
<dbReference type="KEGG" id="roy:G3A56_00220"/>
<dbReference type="AlphaFoldDB" id="A0A7L5BCW4"/>
<protein>
    <submittedName>
        <fullName evidence="1">Uncharacterized protein</fullName>
    </submittedName>
</protein>
<reference evidence="1 2" key="1">
    <citation type="submission" date="2020-02" db="EMBL/GenBank/DDBJ databases">
        <title>Plant-Promoting Endophytic Bacterium Rhizobium oryzihabitans sp. nov., Isolated from the Root of Rice.</title>
        <authorList>
            <person name="zhao J."/>
            <person name="Zhang G."/>
        </authorList>
    </citation>
    <scope>NUCLEOTIDE SEQUENCE [LARGE SCALE GENOMIC DNA]</scope>
    <source>
        <strain evidence="1 2">M15</strain>
    </source>
</reference>
<dbReference type="RefSeq" id="WP_164056018.1">
    <property type="nucleotide sequence ID" value="NZ_CP048632.1"/>
</dbReference>
<name>A0A7L5BCW4_9HYPH</name>
<dbReference type="EMBL" id="CP048632">
    <property type="protein sequence ID" value="QIB36619.1"/>
    <property type="molecule type" value="Genomic_DNA"/>
</dbReference>
<gene>
    <name evidence="1" type="ORF">G3A56_00220</name>
</gene>
<keyword evidence="2" id="KW-1185">Reference proteome</keyword>
<proteinExistence type="predicted"/>
<dbReference type="Proteomes" id="UP000464865">
    <property type="component" value="Chromosome M15-11"/>
</dbReference>
<evidence type="ECO:0000313" key="1">
    <source>
        <dbReference type="EMBL" id="QIB36619.1"/>
    </source>
</evidence>
<accession>A0A7L5BCW4</accession>